<feature type="region of interest" description="Disordered" evidence="1">
    <location>
        <begin position="1"/>
        <end position="29"/>
    </location>
</feature>
<feature type="compositionally biased region" description="Basic residues" evidence="1">
    <location>
        <begin position="1"/>
        <end position="10"/>
    </location>
</feature>
<dbReference type="Proteomes" id="UP000324897">
    <property type="component" value="Chromosome 4"/>
</dbReference>
<reference evidence="2 3" key="1">
    <citation type="journal article" date="2019" name="Sci. Rep.">
        <title>A high-quality genome of Eragrostis curvula grass provides insights into Poaceae evolution and supports new strategies to enhance forage quality.</title>
        <authorList>
            <person name="Carballo J."/>
            <person name="Santos B.A.C.M."/>
            <person name="Zappacosta D."/>
            <person name="Garbus I."/>
            <person name="Selva J.P."/>
            <person name="Gallo C.A."/>
            <person name="Diaz A."/>
            <person name="Albertini E."/>
            <person name="Caccamo M."/>
            <person name="Echenique V."/>
        </authorList>
    </citation>
    <scope>NUCLEOTIDE SEQUENCE [LARGE SCALE GENOMIC DNA]</scope>
    <source>
        <strain evidence="3">cv. Victoria</strain>
        <tissue evidence="2">Leaf</tissue>
    </source>
</reference>
<evidence type="ECO:0000313" key="2">
    <source>
        <dbReference type="EMBL" id="TVU39303.1"/>
    </source>
</evidence>
<dbReference type="AlphaFoldDB" id="A0A5J9VU75"/>
<comment type="caution">
    <text evidence="2">The sequence shown here is derived from an EMBL/GenBank/DDBJ whole genome shotgun (WGS) entry which is preliminary data.</text>
</comment>
<evidence type="ECO:0000313" key="3">
    <source>
        <dbReference type="Proteomes" id="UP000324897"/>
    </source>
</evidence>
<accession>A0A5J9VU75</accession>
<dbReference type="Gramene" id="TVU39303">
    <property type="protein sequence ID" value="TVU39303"/>
    <property type="gene ID" value="EJB05_12716"/>
</dbReference>
<organism evidence="2 3">
    <name type="scientific">Eragrostis curvula</name>
    <name type="common">weeping love grass</name>
    <dbReference type="NCBI Taxonomy" id="38414"/>
    <lineage>
        <taxon>Eukaryota</taxon>
        <taxon>Viridiplantae</taxon>
        <taxon>Streptophyta</taxon>
        <taxon>Embryophyta</taxon>
        <taxon>Tracheophyta</taxon>
        <taxon>Spermatophyta</taxon>
        <taxon>Magnoliopsida</taxon>
        <taxon>Liliopsida</taxon>
        <taxon>Poales</taxon>
        <taxon>Poaceae</taxon>
        <taxon>PACMAD clade</taxon>
        <taxon>Chloridoideae</taxon>
        <taxon>Eragrostideae</taxon>
        <taxon>Eragrostidinae</taxon>
        <taxon>Eragrostis</taxon>
    </lineage>
</organism>
<protein>
    <submittedName>
        <fullName evidence="2">Uncharacterized protein</fullName>
    </submittedName>
</protein>
<gene>
    <name evidence="2" type="ORF">EJB05_12716</name>
</gene>
<evidence type="ECO:0000256" key="1">
    <source>
        <dbReference type="SAM" id="MobiDB-lite"/>
    </source>
</evidence>
<dbReference type="EMBL" id="RWGY01000007">
    <property type="protein sequence ID" value="TVU39303.1"/>
    <property type="molecule type" value="Genomic_DNA"/>
</dbReference>
<name>A0A5J9VU75_9POAL</name>
<sequence length="75" mass="8270">MSTQKTKRQKAIGMKLSSSMHGTDGHSVAHQNMSQGQQCVGYIVKSSFEDGSERFPEVHLFSISKAALGRHKGHR</sequence>
<proteinExistence type="predicted"/>
<keyword evidence="3" id="KW-1185">Reference proteome</keyword>